<name>A0A7C8Z9D8_OPUST</name>
<dbReference type="AlphaFoldDB" id="A0A7C8Z9D8"/>
<protein>
    <submittedName>
        <fullName evidence="1">Uncharacterized protein</fullName>
    </submittedName>
</protein>
<reference evidence="1" key="2">
    <citation type="submission" date="2020-07" db="EMBL/GenBank/DDBJ databases">
        <authorList>
            <person name="Vera ALvarez R."/>
            <person name="Arias-Moreno D.M."/>
            <person name="Jimenez-Jacinto V."/>
            <person name="Jimenez-Bremont J.F."/>
            <person name="Swaminathan K."/>
            <person name="Moose S.P."/>
            <person name="Guerrero-Gonzalez M.L."/>
            <person name="Marino-Ramirez L."/>
            <person name="Landsman D."/>
            <person name="Rodriguez-Kessler M."/>
            <person name="Delgado-Sanchez P."/>
        </authorList>
    </citation>
    <scope>NUCLEOTIDE SEQUENCE</scope>
    <source>
        <tissue evidence="1">Cladode</tissue>
    </source>
</reference>
<sequence length="101" mass="11064">MLAFVWRKEVLDLLPLVPKHKGPHLDVQGGVVVGEVDIPIAEDVEPAHVSHTLHADIVHHGIERGLSRHTSAGTVGAARIMAKGMIRMRDHSSNHKFTLFA</sequence>
<evidence type="ECO:0000313" key="1">
    <source>
        <dbReference type="EMBL" id="MBA4636650.1"/>
    </source>
</evidence>
<accession>A0A7C8Z9D8</accession>
<reference evidence="1" key="1">
    <citation type="journal article" date="2013" name="J. Plant Res.">
        <title>Effect of fungi and light on seed germination of three Opuntia species from semiarid lands of central Mexico.</title>
        <authorList>
            <person name="Delgado-Sanchez P."/>
            <person name="Jimenez-Bremont J.F."/>
            <person name="Guerrero-Gonzalez Mde L."/>
            <person name="Flores J."/>
        </authorList>
    </citation>
    <scope>NUCLEOTIDE SEQUENCE</scope>
    <source>
        <tissue evidence="1">Cladode</tissue>
    </source>
</reference>
<dbReference type="EMBL" id="GISG01101361">
    <property type="protein sequence ID" value="MBA4636650.1"/>
    <property type="molecule type" value="Transcribed_RNA"/>
</dbReference>
<organism evidence="1">
    <name type="scientific">Opuntia streptacantha</name>
    <name type="common">Prickly pear cactus</name>
    <name type="synonym">Opuntia cardona</name>
    <dbReference type="NCBI Taxonomy" id="393608"/>
    <lineage>
        <taxon>Eukaryota</taxon>
        <taxon>Viridiplantae</taxon>
        <taxon>Streptophyta</taxon>
        <taxon>Embryophyta</taxon>
        <taxon>Tracheophyta</taxon>
        <taxon>Spermatophyta</taxon>
        <taxon>Magnoliopsida</taxon>
        <taxon>eudicotyledons</taxon>
        <taxon>Gunneridae</taxon>
        <taxon>Pentapetalae</taxon>
        <taxon>Caryophyllales</taxon>
        <taxon>Cactineae</taxon>
        <taxon>Cactaceae</taxon>
        <taxon>Opuntioideae</taxon>
        <taxon>Opuntia</taxon>
    </lineage>
</organism>
<proteinExistence type="predicted"/>